<reference evidence="2 3" key="1">
    <citation type="submission" date="2018-11" db="EMBL/GenBank/DDBJ databases">
        <authorList>
            <consortium name="Pathogen Informatics"/>
        </authorList>
    </citation>
    <scope>NUCLEOTIDE SEQUENCE [LARGE SCALE GENOMIC DNA]</scope>
</reference>
<feature type="region of interest" description="Disordered" evidence="1">
    <location>
        <begin position="65"/>
        <end position="102"/>
    </location>
</feature>
<accession>A0A183GKP6</accession>
<reference evidence="4" key="2">
    <citation type="submission" date="2019-09" db="UniProtKB">
        <authorList>
            <consortium name="WormBaseParasite"/>
        </authorList>
    </citation>
    <scope>IDENTIFICATION</scope>
</reference>
<evidence type="ECO:0000256" key="1">
    <source>
        <dbReference type="SAM" id="MobiDB-lite"/>
    </source>
</evidence>
<dbReference type="EMBL" id="UZAH01034872">
    <property type="protein sequence ID" value="VDP37677.1"/>
    <property type="molecule type" value="Genomic_DNA"/>
</dbReference>
<sequence length="102" mass="11043">MDPVVLKLIVQLVDGLGKAVVRSGRTIGDVACSRSCSQRAFASNSPEGRNWVRIGANSVIGRVRSPLQSSASHADRRCRAGAKERKAEQEPAPRKYPGKCLR</sequence>
<protein>
    <submittedName>
        <fullName evidence="2 4">Uncharacterized protein</fullName>
    </submittedName>
</protein>
<feature type="compositionally biased region" description="Basic and acidic residues" evidence="1">
    <location>
        <begin position="73"/>
        <end position="93"/>
    </location>
</feature>
<keyword evidence="3" id="KW-1185">Reference proteome</keyword>
<name>A0A183GKP6_HELPZ</name>
<evidence type="ECO:0000313" key="3">
    <source>
        <dbReference type="Proteomes" id="UP000050761"/>
    </source>
</evidence>
<dbReference type="Proteomes" id="UP000050761">
    <property type="component" value="Unassembled WGS sequence"/>
</dbReference>
<gene>
    <name evidence="2" type="ORF">HPBE_LOCUS23265</name>
</gene>
<evidence type="ECO:0000313" key="4">
    <source>
        <dbReference type="WBParaSite" id="HPBE_0002326601-mRNA-1"/>
    </source>
</evidence>
<proteinExistence type="predicted"/>
<dbReference type="AlphaFoldDB" id="A0A183GKP6"/>
<accession>A0A3P8CBZ3</accession>
<evidence type="ECO:0000313" key="2">
    <source>
        <dbReference type="EMBL" id="VDP37677.1"/>
    </source>
</evidence>
<organism evidence="3 4">
    <name type="scientific">Heligmosomoides polygyrus</name>
    <name type="common">Parasitic roundworm</name>
    <dbReference type="NCBI Taxonomy" id="6339"/>
    <lineage>
        <taxon>Eukaryota</taxon>
        <taxon>Metazoa</taxon>
        <taxon>Ecdysozoa</taxon>
        <taxon>Nematoda</taxon>
        <taxon>Chromadorea</taxon>
        <taxon>Rhabditida</taxon>
        <taxon>Rhabditina</taxon>
        <taxon>Rhabditomorpha</taxon>
        <taxon>Strongyloidea</taxon>
        <taxon>Heligmosomidae</taxon>
        <taxon>Heligmosomoides</taxon>
    </lineage>
</organism>
<dbReference type="WBParaSite" id="HPBE_0002326601-mRNA-1">
    <property type="protein sequence ID" value="HPBE_0002326601-mRNA-1"/>
    <property type="gene ID" value="HPBE_0002326601"/>
</dbReference>